<dbReference type="Pfam" id="PF00549">
    <property type="entry name" value="Ligase_CoA"/>
    <property type="match status" value="1"/>
</dbReference>
<reference evidence="9" key="1">
    <citation type="journal article" date="2014" name="Science">
        <title>Ancient hybridizations among the ancestral genomes of bread wheat.</title>
        <authorList>
            <consortium name="International Wheat Genome Sequencing Consortium,"/>
            <person name="Marcussen T."/>
            <person name="Sandve S.R."/>
            <person name="Heier L."/>
            <person name="Spannagl M."/>
            <person name="Pfeifer M."/>
            <person name="Jakobsen K.S."/>
            <person name="Wulff B.B."/>
            <person name="Steuernagel B."/>
            <person name="Mayer K.F."/>
            <person name="Olsen O.A."/>
        </authorList>
    </citation>
    <scope>NUCLEOTIDE SEQUENCE [LARGE SCALE GENOMIC DNA]</scope>
    <source>
        <strain evidence="9">cv. AL8/78</strain>
    </source>
</reference>
<proteinExistence type="predicted"/>
<dbReference type="PANTHER" id="PTHR23118:SF54">
    <property type="entry name" value="ATP CITRATE SYNTHASE"/>
    <property type="match status" value="1"/>
</dbReference>
<dbReference type="GO" id="GO:0005829">
    <property type="term" value="C:cytosol"/>
    <property type="evidence" value="ECO:0007669"/>
    <property type="project" value="TreeGrafter"/>
</dbReference>
<evidence type="ECO:0000256" key="3">
    <source>
        <dbReference type="ARBA" id="ARBA00012639"/>
    </source>
</evidence>
<dbReference type="Gene3D" id="3.40.50.261">
    <property type="entry name" value="Succinyl-CoA synthetase domains"/>
    <property type="match status" value="1"/>
</dbReference>
<dbReference type="Gene3D" id="1.10.230.10">
    <property type="entry name" value="Cytochrome P450-Terp, domain 2"/>
    <property type="match status" value="1"/>
</dbReference>
<reference evidence="8" key="5">
    <citation type="journal article" date="2021" name="G3 (Bethesda)">
        <title>Aegilops tauschii genome assembly Aet v5.0 features greater sequence contiguity and improved annotation.</title>
        <authorList>
            <person name="Wang L."/>
            <person name="Zhu T."/>
            <person name="Rodriguez J.C."/>
            <person name="Deal K.R."/>
            <person name="Dubcovsky J."/>
            <person name="McGuire P.E."/>
            <person name="Lux T."/>
            <person name="Spannagl M."/>
            <person name="Mayer K.F.X."/>
            <person name="Baldrich P."/>
            <person name="Meyers B.C."/>
            <person name="Huo N."/>
            <person name="Gu Y.Q."/>
            <person name="Zhou H."/>
            <person name="Devos K.M."/>
            <person name="Bennetzen J.L."/>
            <person name="Unver T."/>
            <person name="Budak H."/>
            <person name="Gulick P.J."/>
            <person name="Galiba G."/>
            <person name="Kalapos B."/>
            <person name="Nelson D.R."/>
            <person name="Li P."/>
            <person name="You F.M."/>
            <person name="Luo M.C."/>
            <person name="Dvorak J."/>
        </authorList>
    </citation>
    <scope>NUCLEOTIDE SEQUENCE [LARGE SCALE GENOMIC DNA]</scope>
    <source>
        <strain evidence="8">cv. AL8/78</strain>
    </source>
</reference>
<sequence>DVFPGSTLSDHILRFNNIPQVKMMVVLGELGGSDEYSLVEALKQGKVQKPVVAWVSGTCARLFKSEVQFGHAGAKSGGELESAQSKNQALRDAGAVVPTSFEALESVIKETFEKLVEEGNIPPVPEVTPPPIPEDLNTAIKSGKVRAPTHIISTISDDRGEEPCYAGVPMSTIIERGYGVGDVISLLWFKRSLPRYCTQFIEICVMLCADHGPCVSGAHNSIVTARAGKDLVSSLVSGLLTIGPRFGGAIDDAARYFKDAYDRGLMPYEFVEGMKKKGIRVPGIGHRYNTPLAS</sequence>
<dbReference type="InterPro" id="IPR016143">
    <property type="entry name" value="Citrate_synth-like_sm_a-sub"/>
</dbReference>
<dbReference type="InterPro" id="IPR005811">
    <property type="entry name" value="SUCC_ACL_C"/>
</dbReference>
<reference evidence="8" key="3">
    <citation type="journal article" date="2017" name="Nature">
        <title>Genome sequence of the progenitor of the wheat D genome Aegilops tauschii.</title>
        <authorList>
            <person name="Luo M.C."/>
            <person name="Gu Y.Q."/>
            <person name="Puiu D."/>
            <person name="Wang H."/>
            <person name="Twardziok S.O."/>
            <person name="Deal K.R."/>
            <person name="Huo N."/>
            <person name="Zhu T."/>
            <person name="Wang L."/>
            <person name="Wang Y."/>
            <person name="McGuire P.E."/>
            <person name="Liu S."/>
            <person name="Long H."/>
            <person name="Ramasamy R.K."/>
            <person name="Rodriguez J.C."/>
            <person name="Van S.L."/>
            <person name="Yuan L."/>
            <person name="Wang Z."/>
            <person name="Xia Z."/>
            <person name="Xiao L."/>
            <person name="Anderson O.D."/>
            <person name="Ouyang S."/>
            <person name="Liang Y."/>
            <person name="Zimin A.V."/>
            <person name="Pertea G."/>
            <person name="Qi P."/>
            <person name="Bennetzen J.L."/>
            <person name="Dai X."/>
            <person name="Dawson M.W."/>
            <person name="Muller H.G."/>
            <person name="Kugler K."/>
            <person name="Rivarola-Duarte L."/>
            <person name="Spannagl M."/>
            <person name="Mayer K.F.X."/>
            <person name="Lu F.H."/>
            <person name="Bevan M.W."/>
            <person name="Leroy P."/>
            <person name="Li P."/>
            <person name="You F.M."/>
            <person name="Sun Q."/>
            <person name="Liu Z."/>
            <person name="Lyons E."/>
            <person name="Wicker T."/>
            <person name="Salzberg S.L."/>
            <person name="Devos K.M."/>
            <person name="Dvorak J."/>
        </authorList>
    </citation>
    <scope>NUCLEOTIDE SEQUENCE [LARGE SCALE GENOMIC DNA]</scope>
    <source>
        <strain evidence="8">cv. AL8/78</strain>
    </source>
</reference>
<evidence type="ECO:0000256" key="1">
    <source>
        <dbReference type="ARBA" id="ARBA00004496"/>
    </source>
</evidence>
<dbReference type="AlphaFoldDB" id="A0A453SMF3"/>
<evidence type="ECO:0000259" key="7">
    <source>
        <dbReference type="Pfam" id="PF00549"/>
    </source>
</evidence>
<evidence type="ECO:0000256" key="6">
    <source>
        <dbReference type="ARBA" id="ARBA00023098"/>
    </source>
</evidence>
<dbReference type="GO" id="GO:0006633">
    <property type="term" value="P:fatty acid biosynthetic process"/>
    <property type="evidence" value="ECO:0007669"/>
    <property type="project" value="TreeGrafter"/>
</dbReference>
<organism evidence="8 9">
    <name type="scientific">Aegilops tauschii subsp. strangulata</name>
    <name type="common">Goatgrass</name>
    <dbReference type="NCBI Taxonomy" id="200361"/>
    <lineage>
        <taxon>Eukaryota</taxon>
        <taxon>Viridiplantae</taxon>
        <taxon>Streptophyta</taxon>
        <taxon>Embryophyta</taxon>
        <taxon>Tracheophyta</taxon>
        <taxon>Spermatophyta</taxon>
        <taxon>Magnoliopsida</taxon>
        <taxon>Liliopsida</taxon>
        <taxon>Poales</taxon>
        <taxon>Poaceae</taxon>
        <taxon>BOP clade</taxon>
        <taxon>Pooideae</taxon>
        <taxon>Triticodae</taxon>
        <taxon>Triticeae</taxon>
        <taxon>Triticinae</taxon>
        <taxon>Aegilops</taxon>
    </lineage>
</organism>
<reference evidence="8" key="4">
    <citation type="submission" date="2019-03" db="UniProtKB">
        <authorList>
            <consortium name="EnsemblPlants"/>
        </authorList>
    </citation>
    <scope>IDENTIFICATION</scope>
</reference>
<evidence type="ECO:0000313" key="9">
    <source>
        <dbReference type="Proteomes" id="UP000015105"/>
    </source>
</evidence>
<dbReference type="SUPFAM" id="SSF48256">
    <property type="entry name" value="Citrate synthase"/>
    <property type="match status" value="1"/>
</dbReference>
<dbReference type="Pfam" id="PF00285">
    <property type="entry name" value="Citrate_synt"/>
    <property type="match status" value="1"/>
</dbReference>
<dbReference type="InterPro" id="IPR017440">
    <property type="entry name" value="Cit_synth/succinyl-CoA_lig_AS"/>
</dbReference>
<dbReference type="Gene3D" id="1.10.580.10">
    <property type="entry name" value="Citrate Synthase, domain 1"/>
    <property type="match status" value="1"/>
</dbReference>
<dbReference type="PROSITE" id="PS00399">
    <property type="entry name" value="SUCCINYL_COA_LIG_2"/>
    <property type="match status" value="1"/>
</dbReference>
<evidence type="ECO:0000256" key="4">
    <source>
        <dbReference type="ARBA" id="ARBA00022490"/>
    </source>
</evidence>
<comment type="subcellular location">
    <subcellularLocation>
        <location evidence="1">Cytoplasm</location>
    </subcellularLocation>
</comment>
<evidence type="ECO:0000313" key="8">
    <source>
        <dbReference type="EnsemblPlants" id="AET7Gv20995700.22"/>
    </source>
</evidence>
<keyword evidence="6" id="KW-0443">Lipid metabolism</keyword>
<evidence type="ECO:0000256" key="5">
    <source>
        <dbReference type="ARBA" id="ARBA00022516"/>
    </source>
</evidence>
<keyword evidence="5" id="KW-0444">Lipid biosynthesis</keyword>
<dbReference type="CDD" id="cd06100">
    <property type="entry name" value="CCL_ACL-C"/>
    <property type="match status" value="1"/>
</dbReference>
<dbReference type="InterPro" id="IPR036969">
    <property type="entry name" value="Citrate_synthase_sf"/>
</dbReference>
<dbReference type="PANTHER" id="PTHR23118">
    <property type="entry name" value="ATP-CITRATE SYNTHASE"/>
    <property type="match status" value="1"/>
</dbReference>
<dbReference type="GO" id="GO:0003878">
    <property type="term" value="F:ATP citrate synthase activity"/>
    <property type="evidence" value="ECO:0007669"/>
    <property type="project" value="UniProtKB-EC"/>
</dbReference>
<dbReference type="InterPro" id="IPR016142">
    <property type="entry name" value="Citrate_synth-like_lrg_a-sub"/>
</dbReference>
<accession>A0A453SMF3</accession>
<comment type="subunit">
    <text evidence="2">Heterooctamer of 4 alpha and 4 beta chains.</text>
</comment>
<dbReference type="InterPro" id="IPR016102">
    <property type="entry name" value="Succinyl-CoA_synth-like"/>
</dbReference>
<protein>
    <recommendedName>
        <fullName evidence="3">ATP citrate synthase</fullName>
        <ecNumber evidence="3">2.3.3.8</ecNumber>
    </recommendedName>
</protein>
<dbReference type="EnsemblPlants" id="AET7Gv20995700.22">
    <property type="protein sequence ID" value="AET7Gv20995700.22"/>
    <property type="gene ID" value="AET7Gv20995700"/>
</dbReference>
<dbReference type="GO" id="GO:0006085">
    <property type="term" value="P:acetyl-CoA biosynthetic process"/>
    <property type="evidence" value="ECO:0007669"/>
    <property type="project" value="TreeGrafter"/>
</dbReference>
<reference evidence="9" key="2">
    <citation type="journal article" date="2017" name="Nat. Plants">
        <title>The Aegilops tauschii genome reveals multiple impacts of transposons.</title>
        <authorList>
            <person name="Zhao G."/>
            <person name="Zou C."/>
            <person name="Li K."/>
            <person name="Wang K."/>
            <person name="Li T."/>
            <person name="Gao L."/>
            <person name="Zhang X."/>
            <person name="Wang H."/>
            <person name="Yang Z."/>
            <person name="Liu X."/>
            <person name="Jiang W."/>
            <person name="Mao L."/>
            <person name="Kong X."/>
            <person name="Jiao Y."/>
            <person name="Jia J."/>
        </authorList>
    </citation>
    <scope>NUCLEOTIDE SEQUENCE [LARGE SCALE GENOMIC DNA]</scope>
    <source>
        <strain evidence="9">cv. AL8/78</strain>
    </source>
</reference>
<dbReference type="EC" id="2.3.3.8" evidence="3"/>
<keyword evidence="4" id="KW-0963">Cytoplasm</keyword>
<name>A0A453SMF3_AEGTS</name>
<dbReference type="Gramene" id="AET7Gv20995700.22">
    <property type="protein sequence ID" value="AET7Gv20995700.22"/>
    <property type="gene ID" value="AET7Gv20995700"/>
</dbReference>
<keyword evidence="9" id="KW-1185">Reference proteome</keyword>
<dbReference type="Proteomes" id="UP000015105">
    <property type="component" value="Chromosome 7D"/>
</dbReference>
<dbReference type="InterPro" id="IPR002020">
    <property type="entry name" value="Citrate_synthase"/>
</dbReference>
<evidence type="ECO:0000256" key="2">
    <source>
        <dbReference type="ARBA" id="ARBA00011412"/>
    </source>
</evidence>
<feature type="domain" description="ATP-citrate synthase/succinyl-CoA ligase C-terminal" evidence="7">
    <location>
        <begin position="1"/>
        <end position="96"/>
    </location>
</feature>